<organism evidence="20 21">
    <name type="scientific">Scophthalmus maximus</name>
    <name type="common">Turbot</name>
    <name type="synonym">Psetta maxima</name>
    <dbReference type="NCBI Taxonomy" id="52904"/>
    <lineage>
        <taxon>Eukaryota</taxon>
        <taxon>Metazoa</taxon>
        <taxon>Chordata</taxon>
        <taxon>Craniata</taxon>
        <taxon>Vertebrata</taxon>
        <taxon>Euteleostomi</taxon>
        <taxon>Actinopterygii</taxon>
        <taxon>Neopterygii</taxon>
        <taxon>Teleostei</taxon>
        <taxon>Neoteleostei</taxon>
        <taxon>Acanthomorphata</taxon>
        <taxon>Carangaria</taxon>
        <taxon>Pleuronectiformes</taxon>
        <taxon>Pleuronectoidei</taxon>
        <taxon>Scophthalmidae</taxon>
        <taxon>Scophthalmus</taxon>
    </lineage>
</organism>
<evidence type="ECO:0000256" key="11">
    <source>
        <dbReference type="ARBA" id="ARBA00023054"/>
    </source>
</evidence>
<feature type="region of interest" description="Disordered" evidence="18">
    <location>
        <begin position="411"/>
        <end position="508"/>
    </location>
</feature>
<dbReference type="Pfam" id="PF07814">
    <property type="entry name" value="WAPL"/>
    <property type="match status" value="1"/>
</dbReference>
<keyword evidence="10" id="KW-0007">Acetylation</keyword>
<feature type="compositionally biased region" description="Basic and acidic residues" evidence="18">
    <location>
        <begin position="54"/>
        <end position="66"/>
    </location>
</feature>
<evidence type="ECO:0000256" key="8">
    <source>
        <dbReference type="ARBA" id="ARBA00022618"/>
    </source>
</evidence>
<evidence type="ECO:0000256" key="14">
    <source>
        <dbReference type="ARBA" id="ARBA00054706"/>
    </source>
</evidence>
<evidence type="ECO:0000256" key="1">
    <source>
        <dbReference type="ARBA" id="ARBA00004123"/>
    </source>
</evidence>
<feature type="region of interest" description="Disordered" evidence="18">
    <location>
        <begin position="932"/>
        <end position="955"/>
    </location>
</feature>
<keyword evidence="11" id="KW-0175">Coiled coil</keyword>
<dbReference type="GO" id="GO:0005634">
    <property type="term" value="C:nucleus"/>
    <property type="evidence" value="ECO:0007669"/>
    <property type="project" value="UniProtKB-SubCell"/>
</dbReference>
<feature type="compositionally biased region" description="Polar residues" evidence="18">
    <location>
        <begin position="161"/>
        <end position="174"/>
    </location>
</feature>
<evidence type="ECO:0000256" key="5">
    <source>
        <dbReference type="ARBA" id="ARBA00022454"/>
    </source>
</evidence>
<reference evidence="20 21" key="1">
    <citation type="submission" date="2019-06" db="EMBL/GenBank/DDBJ databases">
        <title>Draft genomes of female and male turbot (Scophthalmus maximus).</title>
        <authorList>
            <person name="Xu H."/>
            <person name="Xu X.-W."/>
            <person name="Shao C."/>
            <person name="Chen S."/>
        </authorList>
    </citation>
    <scope>NUCLEOTIDE SEQUENCE [LARGE SCALE GENOMIC DNA]</scope>
    <source>
        <strain evidence="20">Ysfricsl-2016a</strain>
        <tissue evidence="20">Blood</tissue>
    </source>
</reference>
<feature type="compositionally biased region" description="Basic and acidic residues" evidence="18">
    <location>
        <begin position="420"/>
        <end position="433"/>
    </location>
</feature>
<protein>
    <recommendedName>
        <fullName evidence="16">Wings apart-like protein homolog</fullName>
    </recommendedName>
    <alternativeName>
        <fullName evidence="17">WAPL cohesin release factor</fullName>
    </alternativeName>
</protein>
<name>A0A6A4RY79_SCOMX</name>
<feature type="compositionally biased region" description="Low complexity" evidence="18">
    <location>
        <begin position="115"/>
        <end position="130"/>
    </location>
</feature>
<dbReference type="EMBL" id="VEVO01000018">
    <property type="protein sequence ID" value="KAF0027023.1"/>
    <property type="molecule type" value="Genomic_DNA"/>
</dbReference>
<feature type="compositionally biased region" description="Acidic residues" evidence="18">
    <location>
        <begin position="382"/>
        <end position="392"/>
    </location>
</feature>
<feature type="compositionally biased region" description="Polar residues" evidence="18">
    <location>
        <begin position="442"/>
        <end position="461"/>
    </location>
</feature>
<feature type="region of interest" description="Disordered" evidence="18">
    <location>
        <begin position="115"/>
        <end position="301"/>
    </location>
</feature>
<keyword evidence="5" id="KW-0158">Chromosome</keyword>
<comment type="subcellular location">
    <subcellularLocation>
        <location evidence="2">Chromosome</location>
    </subcellularLocation>
    <subcellularLocation>
        <location evidence="3">Cytoplasm</location>
    </subcellularLocation>
    <subcellularLocation>
        <location evidence="1">Nucleus</location>
    </subcellularLocation>
</comment>
<sequence length="1101" mass="120810">MTSRFGKTYNRKGGEANSKFEEVFSNKRSTLTTKWGDTTYKAQLGAKRPLLKPDAAELPKRPRLEDSDSEDDPFGFDSDDESKTVTSHGLSQVKVNEGDVAKTAAVQGGGTATVVASAHGSASTAAALTSKQKVEEKAVKNSQPWFKSTSEGNQKPAGAASFSNTVPSGHQNFSAPKIDLKLSGDAPGGCRDFQTSSSYDGLSSEETESAELQPPTEPPPEPVDNIPPSPFTLRASNCKKYQRPTRPDKTSSEPAENNSNTPNETVSAQNKPNSVLSANASTTLTGTKTAAKPTGRGGGRVRDYTVLHPSCLSVCNVTIQDTIERGSDDLVTPAAPADLGQAGLMKKKIDAPPSKTTRFRPTQTKTRKTKTESKLEFFGFEDKEEQEGEDGSDGAMAGKSNYKIKYFGFDDLSESDSDDESSRAKEKKAKKEAAALAALSSGVDSPHTSDSQDSQASSNTDAFDFSDDCSPGGSEGQRGRSGKQSDKSKDIGSRLKKIFSGPKKSPAKAVYNARHWNQPEPEEMPAPPLSRAPTAPLYTVVQHVKHFNDVVEFGENQEFTDDFEYLETGLKSSQPLNTRCLSIISLATRCAMPGFRMHLRARGKVAQVFKMLSDAPQHPNLGLCTAALMYILSRDRLNMDLDRACLELMIKLLELDQDYSGHEDQLTPKEVAKVKEKIRKLCETVHNKHLDLENITTGHLAMETLLSLTSKRAGDWFKEELRLLGGLDHIVDKVKECVQNLSQEDDKENLVASLWGAERCLRVLESVTVQNPENQGYLIAYKDSQLIVSSARALRYCEDMIQRYSRALNNSSLSSSGAALPHCSFSNVGKAVEDCMRAIIGVLLNLTHDNEWGSTKTGEQEQLTVTALNCVLRVPRYIPQEQRFDVRVLLFLERERAAILAEAKTDDLISEAPKPALDKSGEWQETSGEIQWVAAEPTDSQSNDSQTEKKEEEEDEELDLNKALQHAGKHMEDSIVASYTALLLGCLCQGSQLNVTTVRKNLPKGDFSIMTEMLKKFLSFMNLTDALYLTDNGIWKLHNIMIRFLLIWQLLVSLLGRAARTLRGVQGHALIHGIGASSLCVSALRSREREMERGLSNDTDR</sequence>
<feature type="domain" description="WAPL" evidence="19">
    <location>
        <begin position="531"/>
        <end position="1024"/>
    </location>
</feature>
<feature type="compositionally biased region" description="Polar residues" evidence="18">
    <location>
        <begin position="140"/>
        <end position="153"/>
    </location>
</feature>
<evidence type="ECO:0000256" key="15">
    <source>
        <dbReference type="ARBA" id="ARBA00064348"/>
    </source>
</evidence>
<comment type="function">
    <text evidence="14">Regulator of sister chromatid cohesion in mitosis which negatively regulates cohesin association with chromatin. Involved in both sister chromatid cohesion during interphase and sister-chromatid resolution during early stages of mitosis. Couples DNA replication to sister chromatid cohesion. Cohesion ensures that chromosome partitioning is accurate in both meiotic and mitotic cells and plays an important role in DNA repair.</text>
</comment>
<keyword evidence="9" id="KW-0498">Mitosis</keyword>
<feature type="compositionally biased region" description="Basic and acidic residues" evidence="18">
    <location>
        <begin position="483"/>
        <end position="493"/>
    </location>
</feature>
<evidence type="ECO:0000256" key="16">
    <source>
        <dbReference type="ARBA" id="ARBA00069316"/>
    </source>
</evidence>
<dbReference type="PANTHER" id="PTHR22100:SF13">
    <property type="entry name" value="WINGS APART-LIKE PROTEIN HOMOLOG"/>
    <property type="match status" value="1"/>
</dbReference>
<proteinExistence type="inferred from homology"/>
<keyword evidence="12" id="KW-0539">Nucleus</keyword>
<dbReference type="PROSITE" id="PS51271">
    <property type="entry name" value="WAPL"/>
    <property type="match status" value="1"/>
</dbReference>
<dbReference type="PANTHER" id="PTHR22100">
    <property type="entry name" value="WINGS APART-LIKE PROTEIN HOMOLOG"/>
    <property type="match status" value="1"/>
</dbReference>
<dbReference type="GO" id="GO:0051301">
    <property type="term" value="P:cell division"/>
    <property type="evidence" value="ECO:0007669"/>
    <property type="project" value="UniProtKB-KW"/>
</dbReference>
<dbReference type="GO" id="GO:0005737">
    <property type="term" value="C:cytoplasm"/>
    <property type="evidence" value="ECO:0007669"/>
    <property type="project" value="UniProtKB-SubCell"/>
</dbReference>
<evidence type="ECO:0000256" key="6">
    <source>
        <dbReference type="ARBA" id="ARBA00022490"/>
    </source>
</evidence>
<gene>
    <name evidence="20" type="ORF">F2P81_019764</name>
</gene>
<dbReference type="InterPro" id="IPR012502">
    <property type="entry name" value="WAPL_dom"/>
</dbReference>
<evidence type="ECO:0000256" key="9">
    <source>
        <dbReference type="ARBA" id="ARBA00022776"/>
    </source>
</evidence>
<evidence type="ECO:0000256" key="13">
    <source>
        <dbReference type="ARBA" id="ARBA00023306"/>
    </source>
</evidence>
<evidence type="ECO:0000256" key="10">
    <source>
        <dbReference type="ARBA" id="ARBA00022990"/>
    </source>
</evidence>
<dbReference type="InterPro" id="IPR039874">
    <property type="entry name" value="WAPL"/>
</dbReference>
<evidence type="ECO:0000256" key="18">
    <source>
        <dbReference type="SAM" id="MobiDB-lite"/>
    </source>
</evidence>
<accession>A0A6A4RY79</accession>
<keyword evidence="13" id="KW-0131">Cell cycle</keyword>
<dbReference type="GO" id="GO:0005694">
    <property type="term" value="C:chromosome"/>
    <property type="evidence" value="ECO:0007669"/>
    <property type="project" value="UniProtKB-SubCell"/>
</dbReference>
<comment type="caution">
    <text evidence="20">The sequence shown here is derived from an EMBL/GenBank/DDBJ whole genome shotgun (WGS) entry which is preliminary data.</text>
</comment>
<keyword evidence="8" id="KW-0132">Cell division</keyword>
<evidence type="ECO:0000256" key="4">
    <source>
        <dbReference type="ARBA" id="ARBA00006854"/>
    </source>
</evidence>
<evidence type="ECO:0000256" key="3">
    <source>
        <dbReference type="ARBA" id="ARBA00004496"/>
    </source>
</evidence>
<dbReference type="Proteomes" id="UP000438429">
    <property type="component" value="Unassembled WGS sequence"/>
</dbReference>
<keyword evidence="6" id="KW-0963">Cytoplasm</keyword>
<feature type="region of interest" description="Disordered" evidence="18">
    <location>
        <begin position="342"/>
        <end position="398"/>
    </location>
</feature>
<dbReference type="AlphaFoldDB" id="A0A6A4RY79"/>
<comment type="subunit">
    <text evidence="15">Interacts with the cohesin complex throughout the cell cycle; interacts with both chromatin-bound and soluble pools of the complex. Interacts with RAD21; the interaction is direct. Interacts with PDS5A; the interaction is direct, cohesin-dependent and competitive with CDCA5/SORORIN. Interacts (via FGF motifs) with PDS5B; the interaction is direct. Interacts with a SMC1 protein (SMC1A or SMC1B) and SMC3.</text>
</comment>
<dbReference type="Gene3D" id="1.25.10.10">
    <property type="entry name" value="Leucine-rich Repeat Variant"/>
    <property type="match status" value="1"/>
</dbReference>
<keyword evidence="7" id="KW-0597">Phosphoprotein</keyword>
<comment type="similarity">
    <text evidence="4">Belongs to the WAPL family.</text>
</comment>
<feature type="compositionally biased region" description="Pro residues" evidence="18">
    <location>
        <begin position="215"/>
        <end position="230"/>
    </location>
</feature>
<evidence type="ECO:0000256" key="7">
    <source>
        <dbReference type="ARBA" id="ARBA00022553"/>
    </source>
</evidence>
<evidence type="ECO:0000259" key="19">
    <source>
        <dbReference type="PROSITE" id="PS51271"/>
    </source>
</evidence>
<evidence type="ECO:0000256" key="2">
    <source>
        <dbReference type="ARBA" id="ARBA00004286"/>
    </source>
</evidence>
<dbReference type="InterPro" id="IPR022771">
    <property type="entry name" value="WAPL_C"/>
</dbReference>
<evidence type="ECO:0000256" key="12">
    <source>
        <dbReference type="ARBA" id="ARBA00023242"/>
    </source>
</evidence>
<evidence type="ECO:0000256" key="17">
    <source>
        <dbReference type="ARBA" id="ARBA00080613"/>
    </source>
</evidence>
<evidence type="ECO:0000313" key="20">
    <source>
        <dbReference type="EMBL" id="KAF0027023.1"/>
    </source>
</evidence>
<dbReference type="InterPro" id="IPR011989">
    <property type="entry name" value="ARM-like"/>
</dbReference>
<feature type="compositionally biased region" description="Acidic residues" evidence="18">
    <location>
        <begin position="67"/>
        <end position="80"/>
    </location>
</feature>
<dbReference type="FunFam" id="1.25.10.10:FF:000085">
    <property type="entry name" value="Wings apart-like protein homolog"/>
    <property type="match status" value="1"/>
</dbReference>
<feature type="compositionally biased region" description="Polar residues" evidence="18">
    <location>
        <begin position="252"/>
        <end position="288"/>
    </location>
</feature>
<feature type="compositionally biased region" description="Low complexity" evidence="18">
    <location>
        <begin position="355"/>
        <end position="364"/>
    </location>
</feature>
<feature type="region of interest" description="Disordered" evidence="18">
    <location>
        <begin position="45"/>
        <end position="91"/>
    </location>
</feature>
<evidence type="ECO:0000313" key="21">
    <source>
        <dbReference type="Proteomes" id="UP000438429"/>
    </source>
</evidence>